<evidence type="ECO:0000313" key="2">
    <source>
        <dbReference type="Proteomes" id="UP000517252"/>
    </source>
</evidence>
<dbReference type="OrthoDB" id="538223at2759"/>
<protein>
    <recommendedName>
        <fullName evidence="3">Vegetative incompatibility protein HET-E-1</fullName>
    </recommendedName>
</protein>
<reference evidence="1 2" key="1">
    <citation type="submission" date="2020-07" db="EMBL/GenBank/DDBJ databases">
        <title>Trichoderma asperellum IC-1 whole genome shotgun sequence.</title>
        <authorList>
            <person name="Kanamasa S."/>
            <person name="Takahashi H."/>
        </authorList>
    </citation>
    <scope>NUCLEOTIDE SEQUENCE [LARGE SCALE GENOMIC DNA]</scope>
    <source>
        <strain evidence="1 2">IC-1</strain>
    </source>
</reference>
<evidence type="ECO:0008006" key="3">
    <source>
        <dbReference type="Google" id="ProtNLM"/>
    </source>
</evidence>
<name>A0A6V8R3E0_TRIAP</name>
<sequence>MEEKFRSTGREMFNDLSDFYAMSTVLYKMIDDSHNDGTKFGLTYVIVDAIEELCVNADEELHTNDDSESVRHHGSPIDDMLRLIKKTAQLSPHIKWLISVDREKVPDDCKEATIGLTPTNEMTLKIDDEHYSDHLKDEVIKKYVSLKAAKLAKRAGFRDPFQRWVNMACCRLESHGLPWNATMILDQLPGNVKSLYREAYAMINTNESTKAQGHIKYRNIVKDRVFFADDQAMCRRILFTMAISYRILLKSEVARLANLLAGVDLEIIVNNMCSSFLEFSDGHVCFVRPSARHFIGQCLVHEKAVSSKHLEITGLYLQHALVKSNSNLGTYAIIN</sequence>
<organism evidence="1 2">
    <name type="scientific">Trichoderma asperellum</name>
    <name type="common">Filamentous fungus</name>
    <dbReference type="NCBI Taxonomy" id="101201"/>
    <lineage>
        <taxon>Eukaryota</taxon>
        <taxon>Fungi</taxon>
        <taxon>Dikarya</taxon>
        <taxon>Ascomycota</taxon>
        <taxon>Pezizomycotina</taxon>
        <taxon>Sordariomycetes</taxon>
        <taxon>Hypocreomycetidae</taxon>
        <taxon>Hypocreales</taxon>
        <taxon>Hypocreaceae</taxon>
        <taxon>Trichoderma</taxon>
    </lineage>
</organism>
<evidence type="ECO:0000313" key="1">
    <source>
        <dbReference type="EMBL" id="GFP58812.1"/>
    </source>
</evidence>
<comment type="caution">
    <text evidence="1">The sequence shown here is derived from an EMBL/GenBank/DDBJ whole genome shotgun (WGS) entry which is preliminary data.</text>
</comment>
<accession>A0A6V8R3E0</accession>
<dbReference type="Proteomes" id="UP000517252">
    <property type="component" value="Unassembled WGS sequence"/>
</dbReference>
<dbReference type="EMBL" id="BLZH01000011">
    <property type="protein sequence ID" value="GFP58812.1"/>
    <property type="molecule type" value="Genomic_DNA"/>
</dbReference>
<proteinExistence type="predicted"/>
<gene>
    <name evidence="1" type="ORF">TASIC1_0011017900</name>
</gene>
<dbReference type="AlphaFoldDB" id="A0A6V8R3E0"/>